<dbReference type="VEuPathDB" id="FungiDB:BO71DRAFT_488665"/>
<evidence type="ECO:0000313" key="2">
    <source>
        <dbReference type="Proteomes" id="UP000247810"/>
    </source>
</evidence>
<protein>
    <submittedName>
        <fullName evidence="1">Uncharacterized protein</fullName>
    </submittedName>
</protein>
<reference evidence="1 2" key="1">
    <citation type="submission" date="2018-02" db="EMBL/GenBank/DDBJ databases">
        <title>The genomes of Aspergillus section Nigri reveals drivers in fungal speciation.</title>
        <authorList>
            <consortium name="DOE Joint Genome Institute"/>
            <person name="Vesth T.C."/>
            <person name="Nybo J."/>
            <person name="Theobald S."/>
            <person name="Brandl J."/>
            <person name="Frisvad J.C."/>
            <person name="Nielsen K.F."/>
            <person name="Lyhne E.K."/>
            <person name="Kogle M.E."/>
            <person name="Kuo A."/>
            <person name="Riley R."/>
            <person name="Clum A."/>
            <person name="Nolan M."/>
            <person name="Lipzen A."/>
            <person name="Salamov A."/>
            <person name="Henrissat B."/>
            <person name="Wiebenga A."/>
            <person name="De vries R.P."/>
            <person name="Grigoriev I.V."/>
            <person name="Mortensen U.H."/>
            <person name="Andersen M.R."/>
            <person name="Baker S.E."/>
        </authorList>
    </citation>
    <scope>NUCLEOTIDE SEQUENCE [LARGE SCALE GENOMIC DNA]</scope>
    <source>
        <strain evidence="1 2">CBS 707.79</strain>
    </source>
</reference>
<evidence type="ECO:0000313" key="1">
    <source>
        <dbReference type="EMBL" id="PYH88561.1"/>
    </source>
</evidence>
<dbReference type="AlphaFoldDB" id="A0A319CVP6"/>
<organism evidence="1 2">
    <name type="scientific">Aspergillus ellipticus CBS 707.79</name>
    <dbReference type="NCBI Taxonomy" id="1448320"/>
    <lineage>
        <taxon>Eukaryota</taxon>
        <taxon>Fungi</taxon>
        <taxon>Dikarya</taxon>
        <taxon>Ascomycota</taxon>
        <taxon>Pezizomycotina</taxon>
        <taxon>Eurotiomycetes</taxon>
        <taxon>Eurotiomycetidae</taxon>
        <taxon>Eurotiales</taxon>
        <taxon>Aspergillaceae</taxon>
        <taxon>Aspergillus</taxon>
        <taxon>Aspergillus subgen. Circumdati</taxon>
    </lineage>
</organism>
<dbReference type="EMBL" id="KZ826082">
    <property type="protein sequence ID" value="PYH88561.1"/>
    <property type="molecule type" value="Genomic_DNA"/>
</dbReference>
<sequence>MNDLATSQSNVAAGAGAQASQVRIPLSVACSISDDALLGTHVDSTVNGQTVEAQSGSPKIGAAIADCGDARPAGAAALHDVMANWPPSEVRAASSPSLFFLVHQPGVSEYASSVAAPLRALMAGSMPNWSNRQLWWVRANGAVPREREPVGRCLLPDPERLTRSAAQTSTDNEWLQQVDFARRWNPCNTVVSVSAARLQVPCKLSLGGTALHRDAAQASQRPSRFMEHPGAMSPSGFATGGNPLLPVASASSEEPKSDRDVTALGFVSGPSTEQSRSETGYSWACDPTAEKPLLVILGEAASVLLLFPRRLAKVPIARGDCLVSPYRAVKRIADPFRQLQAA</sequence>
<gene>
    <name evidence="1" type="ORF">BO71DRAFT_488665</name>
</gene>
<keyword evidence="2" id="KW-1185">Reference proteome</keyword>
<proteinExistence type="predicted"/>
<accession>A0A319CVP6</accession>
<dbReference type="Proteomes" id="UP000247810">
    <property type="component" value="Unassembled WGS sequence"/>
</dbReference>
<name>A0A319CVP6_9EURO</name>